<feature type="transmembrane region" description="Helical" evidence="2">
    <location>
        <begin position="327"/>
        <end position="346"/>
    </location>
</feature>
<dbReference type="PROSITE" id="PS50076">
    <property type="entry name" value="DNAJ_2"/>
    <property type="match status" value="1"/>
</dbReference>
<dbReference type="KEGG" id="phet:94292474"/>
<dbReference type="GeneID" id="94292474"/>
<dbReference type="SMART" id="SM00271">
    <property type="entry name" value="DnaJ"/>
    <property type="match status" value="1"/>
</dbReference>
<feature type="domain" description="J" evidence="3">
    <location>
        <begin position="158"/>
        <end position="221"/>
    </location>
</feature>
<keyword evidence="5" id="KW-1185">Reference proteome</keyword>
<dbReference type="EMBL" id="JAFJZO010000007">
    <property type="protein sequence ID" value="KAG5510946.1"/>
    <property type="molecule type" value="Genomic_DNA"/>
</dbReference>
<proteinExistence type="predicted"/>
<dbReference type="SUPFAM" id="SSF46565">
    <property type="entry name" value="Chaperone J-domain"/>
    <property type="match status" value="1"/>
</dbReference>
<dbReference type="InterPro" id="IPR036869">
    <property type="entry name" value="J_dom_sf"/>
</dbReference>
<accession>A0A837A931</accession>
<dbReference type="Pfam" id="PF00226">
    <property type="entry name" value="DnaJ"/>
    <property type="match status" value="1"/>
</dbReference>
<dbReference type="CDD" id="cd06257">
    <property type="entry name" value="DnaJ"/>
    <property type="match status" value="1"/>
</dbReference>
<keyword evidence="2" id="KW-1133">Transmembrane helix</keyword>
<evidence type="ECO:0000313" key="4">
    <source>
        <dbReference type="EMBL" id="KAG5510946.1"/>
    </source>
</evidence>
<evidence type="ECO:0000256" key="1">
    <source>
        <dbReference type="SAM" id="MobiDB-lite"/>
    </source>
</evidence>
<name>A0A837A931_9TRYP</name>
<comment type="caution">
    <text evidence="4">The sequence shown here is derived from an EMBL/GenBank/DDBJ whole genome shotgun (WGS) entry which is preliminary data.</text>
</comment>
<dbReference type="InterPro" id="IPR001623">
    <property type="entry name" value="DnaJ_domain"/>
</dbReference>
<evidence type="ECO:0000259" key="3">
    <source>
        <dbReference type="PROSITE" id="PS50076"/>
    </source>
</evidence>
<evidence type="ECO:0000256" key="2">
    <source>
        <dbReference type="SAM" id="Phobius"/>
    </source>
</evidence>
<feature type="region of interest" description="Disordered" evidence="1">
    <location>
        <begin position="483"/>
        <end position="525"/>
    </location>
</feature>
<dbReference type="Gene3D" id="1.10.287.110">
    <property type="entry name" value="DnaJ domain"/>
    <property type="match status" value="1"/>
</dbReference>
<keyword evidence="2" id="KW-0472">Membrane</keyword>
<reference evidence="4 5" key="1">
    <citation type="submission" date="2021-02" db="EMBL/GenBank/DDBJ databases">
        <title>Porcisia hertigi Genome sequencing and assembly.</title>
        <authorList>
            <person name="Almutairi H."/>
            <person name="Gatherer D."/>
        </authorList>
    </citation>
    <scope>NUCLEOTIDE SEQUENCE [LARGE SCALE GENOMIC DNA]</scope>
    <source>
        <strain evidence="4 5">C119</strain>
    </source>
</reference>
<sequence length="561" mass="61477">MHSPSLCFLTCSSSSSATTIPARTSYSLRWASHVAAALSYLSQRSCAALGIVSLRQALLPCHPLLPRAICSGAATISVVVGSPRHLRGQPIPVCAPRSAPSLSLASSPSLASSSSAYRYTTTMAAVMASGGSSAPVAWLMARRHASAGRRSTFAEISEALDVLGVSIDEDPKVLKKKYRELVKKNHPDAGGEEATMARVTVAYERLNELTNREREAFKLQKKMSRTDSGTASAASRRYRPGPPGGFGYAAPNGPFQAHSANMYGQYYQQDANNAYQQAHGKGQQGYWSHFQKRSGFSGFTESPFSSSSPFSMHGQAQRARFMPSGSLLIKGLVVYLFLSTMFLFAYRSYRDWRHDDGWRMSESLARHEQMQEIHRIRQEMNERGRAMLLRDGDDASVALYGNRQYLRESPEARALELARQRRIQMAQEQLGAAGSLPELRGWPNIGEDKGRIIKRAQDPPGVVFFEPRREDNLRRQIENQRRGSGFVRTGGNGSPPPQMSEAGHGVSLSDTATSSLPTRGVTVPLPPETNVSSIVMRPVASEEEAQVVMRGIFGSLRKMAS</sequence>
<feature type="compositionally biased region" description="Polar residues" evidence="1">
    <location>
        <begin position="508"/>
        <end position="517"/>
    </location>
</feature>
<organism evidence="4 5">
    <name type="scientific">Porcisia hertigi</name>
    <dbReference type="NCBI Taxonomy" id="2761500"/>
    <lineage>
        <taxon>Eukaryota</taxon>
        <taxon>Discoba</taxon>
        <taxon>Euglenozoa</taxon>
        <taxon>Kinetoplastea</taxon>
        <taxon>Metakinetoplastina</taxon>
        <taxon>Trypanosomatida</taxon>
        <taxon>Trypanosomatidae</taxon>
        <taxon>Leishmaniinae</taxon>
        <taxon>Porcisia</taxon>
    </lineage>
</organism>
<keyword evidence="2" id="KW-0812">Transmembrane</keyword>
<gene>
    <name evidence="4" type="ORF">JKF63_06447</name>
</gene>
<dbReference type="RefSeq" id="XP_067759418.1">
    <property type="nucleotide sequence ID" value="XM_067902397.1"/>
</dbReference>
<evidence type="ECO:0000313" key="5">
    <source>
        <dbReference type="Proteomes" id="UP000674318"/>
    </source>
</evidence>
<dbReference type="Proteomes" id="UP000674318">
    <property type="component" value="Unassembled WGS sequence"/>
</dbReference>
<dbReference type="OrthoDB" id="10250354at2759"/>
<dbReference type="AlphaFoldDB" id="A0A837A931"/>
<protein>
    <recommendedName>
        <fullName evidence="3">J domain-containing protein</fullName>
    </recommendedName>
</protein>